<evidence type="ECO:0000313" key="1">
    <source>
        <dbReference type="EMBL" id="KAI8002645.1"/>
    </source>
</evidence>
<proteinExistence type="predicted"/>
<name>A0ACC0GP98_9ERIC</name>
<organism evidence="1 2">
    <name type="scientific">Camellia lanceoleosa</name>
    <dbReference type="NCBI Taxonomy" id="1840588"/>
    <lineage>
        <taxon>Eukaryota</taxon>
        <taxon>Viridiplantae</taxon>
        <taxon>Streptophyta</taxon>
        <taxon>Embryophyta</taxon>
        <taxon>Tracheophyta</taxon>
        <taxon>Spermatophyta</taxon>
        <taxon>Magnoliopsida</taxon>
        <taxon>eudicotyledons</taxon>
        <taxon>Gunneridae</taxon>
        <taxon>Pentapetalae</taxon>
        <taxon>asterids</taxon>
        <taxon>Ericales</taxon>
        <taxon>Theaceae</taxon>
        <taxon>Camellia</taxon>
    </lineage>
</organism>
<sequence length="41" mass="4590">MQTVHSSVQLVTRAESSCLKKKNTESSHSPLERRFSRSSGL</sequence>
<dbReference type="EMBL" id="CM045766">
    <property type="protein sequence ID" value="KAI8002645.1"/>
    <property type="molecule type" value="Genomic_DNA"/>
</dbReference>
<protein>
    <submittedName>
        <fullName evidence="1">Uncharacterized protein</fullName>
    </submittedName>
</protein>
<dbReference type="Proteomes" id="UP001060215">
    <property type="component" value="Chromosome 9"/>
</dbReference>
<evidence type="ECO:0000313" key="2">
    <source>
        <dbReference type="Proteomes" id="UP001060215"/>
    </source>
</evidence>
<comment type="caution">
    <text evidence="1">The sequence shown here is derived from an EMBL/GenBank/DDBJ whole genome shotgun (WGS) entry which is preliminary data.</text>
</comment>
<reference evidence="1 2" key="1">
    <citation type="journal article" date="2022" name="Plant J.">
        <title>Chromosome-level genome of Camellia lanceoleosa provides a valuable resource for understanding genome evolution and self-incompatibility.</title>
        <authorList>
            <person name="Gong W."/>
            <person name="Xiao S."/>
            <person name="Wang L."/>
            <person name="Liao Z."/>
            <person name="Chang Y."/>
            <person name="Mo W."/>
            <person name="Hu G."/>
            <person name="Li W."/>
            <person name="Zhao G."/>
            <person name="Zhu H."/>
            <person name="Hu X."/>
            <person name="Ji K."/>
            <person name="Xiang X."/>
            <person name="Song Q."/>
            <person name="Yuan D."/>
            <person name="Jin S."/>
            <person name="Zhang L."/>
        </authorList>
    </citation>
    <scope>NUCLEOTIDE SEQUENCE [LARGE SCALE GENOMIC DNA]</scope>
    <source>
        <strain evidence="1">SQ_2022a</strain>
    </source>
</reference>
<gene>
    <name evidence="1" type="ORF">LOK49_LG08G00615</name>
</gene>
<keyword evidence="2" id="KW-1185">Reference proteome</keyword>
<accession>A0ACC0GP98</accession>